<organism evidence="9 10">
    <name type="scientific">Brassica carinata</name>
    <name type="common">Ethiopian mustard</name>
    <name type="synonym">Abyssinian cabbage</name>
    <dbReference type="NCBI Taxonomy" id="52824"/>
    <lineage>
        <taxon>Eukaryota</taxon>
        <taxon>Viridiplantae</taxon>
        <taxon>Streptophyta</taxon>
        <taxon>Embryophyta</taxon>
        <taxon>Tracheophyta</taxon>
        <taxon>Spermatophyta</taxon>
        <taxon>Magnoliopsida</taxon>
        <taxon>eudicotyledons</taxon>
        <taxon>Gunneridae</taxon>
        <taxon>Pentapetalae</taxon>
        <taxon>rosids</taxon>
        <taxon>malvids</taxon>
        <taxon>Brassicales</taxon>
        <taxon>Brassicaceae</taxon>
        <taxon>Brassiceae</taxon>
        <taxon>Brassica</taxon>
    </lineage>
</organism>
<comment type="subcellular location">
    <subcellularLocation>
        <location evidence="1">Vacuole membrane</location>
        <topology evidence="1">Peripheral membrane protein</topology>
    </subcellularLocation>
</comment>
<evidence type="ECO:0000313" key="9">
    <source>
        <dbReference type="EMBL" id="KAG2259589.1"/>
    </source>
</evidence>
<dbReference type="GO" id="GO:0046856">
    <property type="term" value="P:phosphatidylinositol dephosphorylation"/>
    <property type="evidence" value="ECO:0007669"/>
    <property type="project" value="InterPro"/>
</dbReference>
<gene>
    <name evidence="9" type="ORF">Bca52824_078883</name>
</gene>
<feature type="domain" description="SAC" evidence="8">
    <location>
        <begin position="900"/>
        <end position="1251"/>
    </location>
</feature>
<keyword evidence="2" id="KW-0926">Vacuole</keyword>
<dbReference type="GO" id="GO:0005774">
    <property type="term" value="C:vacuolar membrane"/>
    <property type="evidence" value="ECO:0007669"/>
    <property type="project" value="UniProtKB-SubCell"/>
</dbReference>
<feature type="domain" description="SAC" evidence="8">
    <location>
        <begin position="154"/>
        <end position="527"/>
    </location>
</feature>
<dbReference type="InterPro" id="IPR043573">
    <property type="entry name" value="Fig4-like"/>
</dbReference>
<reference evidence="9 10" key="1">
    <citation type="submission" date="2020-02" db="EMBL/GenBank/DDBJ databases">
        <authorList>
            <person name="Ma Q."/>
            <person name="Huang Y."/>
            <person name="Song X."/>
            <person name="Pei D."/>
        </authorList>
    </citation>
    <scope>NUCLEOTIDE SEQUENCE [LARGE SCALE GENOMIC DNA]</scope>
    <source>
        <strain evidence="9">Sxm20200214</strain>
        <tissue evidence="9">Leaf</tissue>
    </source>
</reference>
<evidence type="ECO:0000259" key="8">
    <source>
        <dbReference type="PROSITE" id="PS50275"/>
    </source>
</evidence>
<evidence type="ECO:0000256" key="2">
    <source>
        <dbReference type="ARBA" id="ARBA00022554"/>
    </source>
</evidence>
<protein>
    <recommendedName>
        <fullName evidence="8">SAC domain-containing protein</fullName>
    </recommendedName>
</protein>
<comment type="subunit">
    <text evidence="6">Component of the PI(3,5)P2 regulatory complex at least composed of ATG18, SAC/FIG4, FAB1 and VAC14.</text>
</comment>
<dbReference type="PANTHER" id="PTHR45738">
    <property type="entry name" value="POLYPHOSPHOINOSITIDE PHOSPHATASE"/>
    <property type="match status" value="1"/>
</dbReference>
<proteinExistence type="predicted"/>
<dbReference type="GO" id="GO:0043813">
    <property type="term" value="F:phosphatidylinositol-3,5-bisphosphate 5-phosphatase activity"/>
    <property type="evidence" value="ECO:0007669"/>
    <property type="project" value="InterPro"/>
</dbReference>
<dbReference type="PANTHER" id="PTHR45738:SF20">
    <property type="entry name" value="SAC DOMAIN-CONTAINING PROTEIN"/>
    <property type="match status" value="1"/>
</dbReference>
<dbReference type="PROSITE" id="PS50275">
    <property type="entry name" value="SAC"/>
    <property type="match status" value="2"/>
</dbReference>
<feature type="region of interest" description="Disordered" evidence="7">
    <location>
        <begin position="1355"/>
        <end position="1410"/>
    </location>
</feature>
<evidence type="ECO:0000256" key="7">
    <source>
        <dbReference type="SAM" id="MobiDB-lite"/>
    </source>
</evidence>
<dbReference type="OrthoDB" id="405996at2759"/>
<dbReference type="Pfam" id="PF02383">
    <property type="entry name" value="Syja_N"/>
    <property type="match status" value="2"/>
</dbReference>
<keyword evidence="3" id="KW-0378">Hydrolase</keyword>
<name>A0A8X7TZK0_BRACI</name>
<evidence type="ECO:0000256" key="4">
    <source>
        <dbReference type="ARBA" id="ARBA00023136"/>
    </source>
</evidence>
<sequence>MGSEPRRKLVDLPVLHKFTLYRTQTNYYLIGRDKKQSFWRILKIDRTDPTELNLFEDPTRYTHDEIVLLKKWLSRGNQKHGGLRTETTCYGIIGFVKFLGPYYMLVIKRRMKVGYICGHTVYGVAESQMIMIPYSPSEMTGADSSAERRYKKLFNLVDLSKNFYFSYTYHLMYSLQKNISKTERGKSHDETMFVWNKYLTHGIRRDLQNTVWTVALVYGFFQQTKCLVSDENFILTVIARRSRRYAGTRYLRRGVNDEGSVANEVETEQIVTKEVPEGQKIPMTSVVQMRGSIPLFWSQKPSVFNPQPNIILNNKDVNHVATRLHFENLKQRYGKLIIILNLLKVGFPRQHRENNLREEFQKAIWSINGVIKKDYLLAIHFDLNEHYKSGADRAFEDLCNYGERALKLINLFFCEAPSGIGADGVIDDSFFNSPMLNQYEVASSSEQEALKADIFLRQTGVFRSNCIDCLDRTNVAQFANGLVALAQQLKIMGIRGPPVVDKNNPLAKKLMEVYEKMGDAIAMQYAGSDAHIRMFSALRGDWNMIKKNRDKIIAFRRYLYNTFQDSEKQNAINVFLGKFKPQFGKPALWELGSDQQNTMRSSSDLNIKNLRPKLSRSFSDNLILEGLDPKEILHENAQPSREVLNDGWETTSAVGFCEAEPSSSRVHSVIPDKDFLRGTGSRQMFLEVGSTSNSSATDDVPGFSHSYNATFITAEEMFERCSSTSSDLIIEFPSGPNPPEGFPGYVLVPGYSDDFTQWVEDGSALFRARPSNYYLIGRDENKTFWRILKIDRTDPTELNLFEDPTRYTHDEIVQLKKWISRGNQKYGGLRAETTCYGIIGFVRFLGPYYMLVIKRRKKVGEICGHAVYGIAETEQIMIPYPSPETRVANSLAERRYKNLLKMVDVRKDFYFSYTYHLMHTLQKNVCNTERGKIHDDSMFVWNEYLTHGIRRILQNTVWTVSLVYGFFQQTKCSVSDEEFVLTVIARRSRHYAGTRYLRRGINDAGNVANEVEIEQIVTKEVPEGQKIPMTSIVQMRGSIPLFWSQETSVFTPQPDIILNNKDVNHVATRLHFEDLKQRYGKLIIILNLLKTGKHRESILRAEFGKAIWSINKGTKRENHLKAIHFDLNKHYKIGADGAFEHLCNYGKRALELINLFFCEAPSGVGTEGVISDSFFNNPIMNQDEEATSPEEEDLKADVFLLQNGVLRSNCVDCLDRTNVSQYAHGLVALAQQLHLLAYEKMGDAIAMQYAGSDAHIKMFSALRGDWNMVMKHRDMITAVRRHYNNAYLDSEKQNAINLFLGQSGHLLGRSALWELRSDQHNSGHIENLRPRISRSFSDNLLLEGLDMEELLLENPQPSREGLNGGWETTSEAGLFEPEPASTSVHSEDHLRETGSRQMFPDGGSTSDSHGLDDVPGFSHSYNAKFTTADEMFERCSSMSSDNMFSDIAESFTSTTGTDHFEYLASQMTSLSGCNTEEHCKGCGDMKGKVTAGYLARKKAKFREHIRDFRNDRFEEDTERAGSNRRQELEGSKWFAELIEVQGLMDFD</sequence>
<keyword evidence="4" id="KW-0472">Membrane</keyword>
<evidence type="ECO:0000256" key="6">
    <source>
        <dbReference type="ARBA" id="ARBA00023464"/>
    </source>
</evidence>
<evidence type="ECO:0000313" key="10">
    <source>
        <dbReference type="Proteomes" id="UP000886595"/>
    </source>
</evidence>
<keyword evidence="10" id="KW-1185">Reference proteome</keyword>
<comment type="caution">
    <text evidence="9">The sequence shown here is derived from an EMBL/GenBank/DDBJ whole genome shotgun (WGS) entry which is preliminary data.</text>
</comment>
<evidence type="ECO:0000256" key="5">
    <source>
        <dbReference type="ARBA" id="ARBA00023337"/>
    </source>
</evidence>
<accession>A0A8X7TZK0</accession>
<evidence type="ECO:0000256" key="3">
    <source>
        <dbReference type="ARBA" id="ARBA00022801"/>
    </source>
</evidence>
<comment type="catalytic activity">
    <reaction evidence="5">
        <text>a 1,2-diacyl-sn-glycero-3-phospho-(1D-myo-inositol-3,5-bisphosphate) + H2O = a 1,2-diacyl-sn-glycero-3-phospho-(1D-myo-inositol-3-phosphate) + phosphate</text>
        <dbReference type="Rhea" id="RHEA:32955"/>
        <dbReference type="ChEBI" id="CHEBI:15377"/>
        <dbReference type="ChEBI" id="CHEBI:43474"/>
        <dbReference type="ChEBI" id="CHEBI:57923"/>
        <dbReference type="ChEBI" id="CHEBI:58088"/>
    </reaction>
</comment>
<evidence type="ECO:0000256" key="1">
    <source>
        <dbReference type="ARBA" id="ARBA00004148"/>
    </source>
</evidence>
<dbReference type="Proteomes" id="UP000886595">
    <property type="component" value="Unassembled WGS sequence"/>
</dbReference>
<dbReference type="InterPro" id="IPR002013">
    <property type="entry name" value="SAC_dom"/>
</dbReference>
<feature type="compositionally biased region" description="Basic and acidic residues" evidence="7">
    <location>
        <begin position="1385"/>
        <end position="1394"/>
    </location>
</feature>
<dbReference type="EMBL" id="JAAMPC010000015">
    <property type="protein sequence ID" value="KAG2259589.1"/>
    <property type="molecule type" value="Genomic_DNA"/>
</dbReference>